<keyword evidence="1" id="KW-0479">Metal-binding</keyword>
<dbReference type="GO" id="GO:0005507">
    <property type="term" value="F:copper ion binding"/>
    <property type="evidence" value="ECO:0007669"/>
    <property type="project" value="InterPro"/>
</dbReference>
<evidence type="ECO:0000259" key="5">
    <source>
        <dbReference type="Pfam" id="PF07732"/>
    </source>
</evidence>
<dbReference type="AlphaFoldDB" id="A0A1B2E4X9"/>
<dbReference type="SUPFAM" id="SSF49503">
    <property type="entry name" value="Cupredoxins"/>
    <property type="match status" value="3"/>
</dbReference>
<dbReference type="GO" id="GO:0016491">
    <property type="term" value="F:oxidoreductase activity"/>
    <property type="evidence" value="ECO:0007669"/>
    <property type="project" value="UniProtKB-KW"/>
</dbReference>
<evidence type="ECO:0000313" key="6">
    <source>
        <dbReference type="EMBL" id="ANY75021.1"/>
    </source>
</evidence>
<evidence type="ECO:0000256" key="3">
    <source>
        <dbReference type="SAM" id="Phobius"/>
    </source>
</evidence>
<keyword evidence="3" id="KW-1133">Transmembrane helix</keyword>
<dbReference type="InterPro" id="IPR045087">
    <property type="entry name" value="Cu-oxidase_fam"/>
</dbReference>
<keyword evidence="3" id="KW-0472">Membrane</keyword>
<feature type="transmembrane region" description="Helical" evidence="3">
    <location>
        <begin position="80"/>
        <end position="101"/>
    </location>
</feature>
<evidence type="ECO:0000259" key="4">
    <source>
        <dbReference type="Pfam" id="PF07731"/>
    </source>
</evidence>
<dbReference type="InterPro" id="IPR011707">
    <property type="entry name" value="Cu-oxidase-like_N"/>
</dbReference>
<sequence length="704" mass="77815">MRTWIMIEYGVTIALVPLWWLVYSRARHVLDLNTSESFHTHLRSLRFRLWPAVCLTTVKLAATIRMWMTDWSFVEDKVLIQWPLFLCGMSAIFMFSLPELYRREQSSFSSMKRRAGGLSNPVIFLPFSAAFIASAASAIQMLFFAQSPLRFETLYGVWAGLGLAVALQAFTYRRHLNRQAAGGKLARQENSGKRFLRMVQKGMVLLVVVSTIVASGLLSSRLPDRMSMMDHGSQSAHRGHVNASHILAGLDHADSPVSAAIKSPEAVSVEDLRGPQDAPPDRSFTISASKLITTLPTGEHTELWTFNQTVPGPELRVKEGDLVEVVLHNVDIEDGVTIHWHGLNVPNGEDGVAGLTQDAVMPGERFVYRFITNQTGTYWYHSHQQSSVQVAKGLYGTLIIEPKEGIAEDIDLTVMSHPYGTSNDSTITLGPTGVLSRRIIEPGTAARIRLINAHNMPRIFYVSGARYRVAAIDGGNLNGPEWMENRPLLLAAGGRYDLALIMPEHAVSVSHSLGTINETSEAVVFSATDHDMPAPGVEGTIFDPAHYGAPAPVPFDSDTKYDKTFTLVLDNRVGFYNGTMTNLQTINGYVFPDTPSLMVSEGDVVKMKFVNRGFMDHPMHLHGHHLLVLSRNGIPVQGSPWWTDSLNVAPGEVYEAAFVADNPGLWMDHCHNLEHAAAGMSMHLMYEGVYTPFEIGRATVNIPE</sequence>
<dbReference type="CDD" id="cd04202">
    <property type="entry name" value="CuRO_D2_2dMcoN_like"/>
    <property type="match status" value="1"/>
</dbReference>
<proteinExistence type="predicted"/>
<dbReference type="InterPro" id="IPR002355">
    <property type="entry name" value="Cu_oxidase_Cu_BS"/>
</dbReference>
<dbReference type="KEGG" id="pib:BBD41_21990"/>
<feature type="transmembrane region" description="Helical" evidence="3">
    <location>
        <begin position="155"/>
        <end position="172"/>
    </location>
</feature>
<evidence type="ECO:0000256" key="1">
    <source>
        <dbReference type="ARBA" id="ARBA00022723"/>
    </source>
</evidence>
<keyword evidence="3" id="KW-0812">Transmembrane</keyword>
<accession>A0A1B2E4X9</accession>
<organism evidence="6">
    <name type="scientific">Paenibacillus ihbetae</name>
    <dbReference type="NCBI Taxonomy" id="1870820"/>
    <lineage>
        <taxon>Bacteria</taxon>
        <taxon>Bacillati</taxon>
        <taxon>Bacillota</taxon>
        <taxon>Bacilli</taxon>
        <taxon>Bacillales</taxon>
        <taxon>Paenibacillaceae</taxon>
        <taxon>Paenibacillus</taxon>
    </lineage>
</organism>
<dbReference type="InterPro" id="IPR008972">
    <property type="entry name" value="Cupredoxin"/>
</dbReference>
<reference evidence="6" key="1">
    <citation type="submission" date="2016-08" db="EMBL/GenBank/DDBJ databases">
        <title>Complete Genome Seqeunce of Paenibacillus sp. nov. IHBB 9852 from high altitute lake of Indian trans-Himalayas.</title>
        <authorList>
            <person name="Kiran S."/>
            <person name="Swarnkar M.K."/>
            <person name="Rana A."/>
            <person name="Tewari R."/>
            <person name="Gulati A."/>
        </authorList>
    </citation>
    <scope>NUCLEOTIDE SEQUENCE [LARGE SCALE GENOMIC DNA]</scope>
    <source>
        <strain evidence="6">IHBB 9852</strain>
    </source>
</reference>
<dbReference type="Pfam" id="PF07732">
    <property type="entry name" value="Cu-oxidase_3"/>
    <property type="match status" value="1"/>
</dbReference>
<evidence type="ECO:0000256" key="2">
    <source>
        <dbReference type="ARBA" id="ARBA00023002"/>
    </source>
</evidence>
<gene>
    <name evidence="6" type="ORF">BBD41_21990</name>
</gene>
<keyword evidence="2" id="KW-0560">Oxidoreductase</keyword>
<name>A0A1B2E4X9_9BACL</name>
<dbReference type="RefSeq" id="WP_099478754.1">
    <property type="nucleotide sequence ID" value="NZ_CP016809.1"/>
</dbReference>
<dbReference type="EMBL" id="CP016809">
    <property type="protein sequence ID" value="ANY75021.1"/>
    <property type="molecule type" value="Genomic_DNA"/>
</dbReference>
<dbReference type="Gene3D" id="2.60.40.420">
    <property type="entry name" value="Cupredoxins - blue copper proteins"/>
    <property type="match status" value="3"/>
</dbReference>
<feature type="transmembrane region" description="Helical" evidence="3">
    <location>
        <begin position="47"/>
        <end position="68"/>
    </location>
</feature>
<feature type="domain" description="Plastocyanin-like" evidence="5">
    <location>
        <begin position="296"/>
        <end position="404"/>
    </location>
</feature>
<protein>
    <submittedName>
        <fullName evidence="6">Copper oxidase</fullName>
    </submittedName>
</protein>
<feature type="transmembrane region" description="Helical" evidence="3">
    <location>
        <begin position="203"/>
        <end position="222"/>
    </location>
</feature>
<dbReference type="PANTHER" id="PTHR11709">
    <property type="entry name" value="MULTI-COPPER OXIDASE"/>
    <property type="match status" value="1"/>
</dbReference>
<feature type="transmembrane region" description="Helical" evidence="3">
    <location>
        <begin position="122"/>
        <end position="143"/>
    </location>
</feature>
<dbReference type="InterPro" id="IPR011706">
    <property type="entry name" value="Cu-oxidase_C"/>
</dbReference>
<dbReference type="Pfam" id="PF07731">
    <property type="entry name" value="Cu-oxidase_2"/>
    <property type="match status" value="1"/>
</dbReference>
<feature type="transmembrane region" description="Helical" evidence="3">
    <location>
        <begin position="6"/>
        <end position="26"/>
    </location>
</feature>
<dbReference type="PROSITE" id="PS00080">
    <property type="entry name" value="MULTICOPPER_OXIDASE2"/>
    <property type="match status" value="1"/>
</dbReference>
<feature type="domain" description="Plastocyanin-like" evidence="4">
    <location>
        <begin position="578"/>
        <end position="685"/>
    </location>
</feature>